<dbReference type="EMBL" id="NWUJ01000011">
    <property type="protein sequence ID" value="PFH32281.1"/>
    <property type="molecule type" value="Genomic_DNA"/>
</dbReference>
<feature type="compositionally biased region" description="Basic and acidic residues" evidence="1">
    <location>
        <begin position="278"/>
        <end position="287"/>
    </location>
</feature>
<feature type="compositionally biased region" description="Low complexity" evidence="1">
    <location>
        <begin position="567"/>
        <end position="582"/>
    </location>
</feature>
<reference evidence="2 3" key="1">
    <citation type="submission" date="2017-09" db="EMBL/GenBank/DDBJ databases">
        <title>Genome sequencing of Besnoitia besnoiti strain Bb-Ger1.</title>
        <authorList>
            <person name="Schares G."/>
            <person name="Venepally P."/>
            <person name="Lorenzi H.A."/>
        </authorList>
    </citation>
    <scope>NUCLEOTIDE SEQUENCE [LARGE SCALE GENOMIC DNA]</scope>
    <source>
        <strain evidence="2 3">Bb-Ger1</strain>
    </source>
</reference>
<gene>
    <name evidence="2" type="ORF">BESB_015990</name>
</gene>
<comment type="caution">
    <text evidence="2">The sequence shown here is derived from an EMBL/GenBank/DDBJ whole genome shotgun (WGS) entry which is preliminary data.</text>
</comment>
<dbReference type="VEuPathDB" id="ToxoDB:BESB_015990"/>
<dbReference type="AlphaFoldDB" id="A0A2A9M7K4"/>
<evidence type="ECO:0000256" key="1">
    <source>
        <dbReference type="SAM" id="MobiDB-lite"/>
    </source>
</evidence>
<dbReference type="GeneID" id="40306660"/>
<protein>
    <submittedName>
        <fullName evidence="2">Uncharacterized protein</fullName>
    </submittedName>
</protein>
<feature type="compositionally biased region" description="Acidic residues" evidence="1">
    <location>
        <begin position="295"/>
        <end position="313"/>
    </location>
</feature>
<sequence>MSMEDPELAAAARRRTSAGDTRPAEETHPLKPVALLKPVEGRNLPECGDRESCRPSLERGDPEETAPARRTESDEEECETTAAVTRTEAASTLLAVSGRELSEGEESEPDDRGEMCQHGGAGTIRGLEAPEARSPSADSQAEESEGDGERALRGDTDEQPSASRNEGLSSRVPASPPFVFADDGQGEDEEDSDGDYFEDEVCSYFRRDRRPFLGTLATLPEGREEEECSGADESEETPLEGGDSGDEECSGAEEEKPVEGGERGEGTRGGGEGSSPHALEDEGDAPRPEFLPSASDEEERGAEGESNESEATDAAEKAAESEEDDGEWGDGLSEGVPEVEETLSEGDGAPLEATASPEAVFASSSPPAHSREAGGADVSGSGLAPSPRWQPACWAASSSGGDSQGAEARWTPTTEMFIPRATLSQIAAYQEAIQRRRSSGLEIPARREKAQPVLWPTLHSVQKANGEVARVTIMPSPLSLYYFDQLCPGTSHRRALAAEEECERRRSSARVLNDFLEASEALTTALCTDGGLSAYVRTKQAIEAHSCWSGAGREVKRAHEPAWTAQPSRGLAAAPAASSSRSCVAQPREEKRREPSAASLTLPQGGGRSCVAGGALSHQFSAGGTLTTGAAAAASCARFSSSLKLPDASPERAEDLDSGRSLPAAMHAHRAQCRLAADATPHDEKKGSHEALEVAQGCGEVPLDAAAAWRDAGGVEGFRETRARELRARERDGDAALLFAGELGRTASEQLFAESLRPHLDVSYAENTLQAAVLYVAEKSESRPLACVRAPASMFLSRGAVGGRERKCCF</sequence>
<feature type="region of interest" description="Disordered" evidence="1">
    <location>
        <begin position="558"/>
        <end position="604"/>
    </location>
</feature>
<proteinExistence type="predicted"/>
<dbReference type="KEGG" id="bbes:BESB_015990"/>
<feature type="compositionally biased region" description="Acidic residues" evidence="1">
    <location>
        <begin position="223"/>
        <end position="252"/>
    </location>
</feature>
<accession>A0A2A9M7K4</accession>
<evidence type="ECO:0000313" key="3">
    <source>
        <dbReference type="Proteomes" id="UP000224006"/>
    </source>
</evidence>
<feature type="compositionally biased region" description="Acidic residues" evidence="1">
    <location>
        <begin position="184"/>
        <end position="201"/>
    </location>
</feature>
<feature type="compositionally biased region" description="Basic and acidic residues" evidence="1">
    <location>
        <begin position="147"/>
        <end position="156"/>
    </location>
</feature>
<feature type="compositionally biased region" description="Basic and acidic residues" evidence="1">
    <location>
        <begin position="253"/>
        <end position="266"/>
    </location>
</feature>
<feature type="compositionally biased region" description="Polar residues" evidence="1">
    <location>
        <begin position="159"/>
        <end position="168"/>
    </location>
</feature>
<keyword evidence="3" id="KW-1185">Reference proteome</keyword>
<organism evidence="2 3">
    <name type="scientific">Besnoitia besnoiti</name>
    <name type="common">Apicomplexan protozoan</name>
    <dbReference type="NCBI Taxonomy" id="94643"/>
    <lineage>
        <taxon>Eukaryota</taxon>
        <taxon>Sar</taxon>
        <taxon>Alveolata</taxon>
        <taxon>Apicomplexa</taxon>
        <taxon>Conoidasida</taxon>
        <taxon>Coccidia</taxon>
        <taxon>Eucoccidiorida</taxon>
        <taxon>Eimeriorina</taxon>
        <taxon>Sarcocystidae</taxon>
        <taxon>Besnoitia</taxon>
    </lineage>
</organism>
<dbReference type="RefSeq" id="XP_029216290.1">
    <property type="nucleotide sequence ID" value="XM_029360314.1"/>
</dbReference>
<feature type="compositionally biased region" description="Basic and acidic residues" evidence="1">
    <location>
        <begin position="47"/>
        <end position="72"/>
    </location>
</feature>
<feature type="region of interest" description="Disordered" evidence="1">
    <location>
        <begin position="1"/>
        <end position="408"/>
    </location>
</feature>
<name>A0A2A9M7K4_BESBE</name>
<dbReference type="Proteomes" id="UP000224006">
    <property type="component" value="Chromosome X"/>
</dbReference>
<feature type="compositionally biased region" description="Low complexity" evidence="1">
    <location>
        <begin position="395"/>
        <end position="408"/>
    </location>
</feature>
<feature type="compositionally biased region" description="Low complexity" evidence="1">
    <location>
        <begin position="80"/>
        <end position="92"/>
    </location>
</feature>
<evidence type="ECO:0000313" key="2">
    <source>
        <dbReference type="EMBL" id="PFH32281.1"/>
    </source>
</evidence>